<accession>A0A1H2AWX2</accession>
<dbReference type="EMBL" id="LT629762">
    <property type="protein sequence ID" value="SDT50431.1"/>
    <property type="molecule type" value="Genomic_DNA"/>
</dbReference>
<evidence type="ECO:0000313" key="2">
    <source>
        <dbReference type="Proteomes" id="UP000198481"/>
    </source>
</evidence>
<organism evidence="1 2">
    <name type="scientific">Pseudomonas prosekii</name>
    <dbReference type="NCBI Taxonomy" id="1148509"/>
    <lineage>
        <taxon>Bacteria</taxon>
        <taxon>Pseudomonadati</taxon>
        <taxon>Pseudomonadota</taxon>
        <taxon>Gammaproteobacteria</taxon>
        <taxon>Pseudomonadales</taxon>
        <taxon>Pseudomonadaceae</taxon>
        <taxon>Pseudomonas</taxon>
    </lineage>
</organism>
<sequence>MAVGQGITALNWTIAIASKLAATGDKRRFITKVLMLINPRQTLSLRRASTTVVEDLNGLQRRRSLDLRVVTHGKQRRCHTPFKEEWLTT</sequence>
<dbReference type="Proteomes" id="UP000198481">
    <property type="component" value="Chromosome I"/>
</dbReference>
<protein>
    <submittedName>
        <fullName evidence="1">Uncharacterized protein</fullName>
    </submittedName>
</protein>
<name>A0A1H2AWX2_9PSED</name>
<reference evidence="1 2" key="1">
    <citation type="submission" date="2016-10" db="EMBL/GenBank/DDBJ databases">
        <authorList>
            <person name="de Groot N.N."/>
        </authorList>
    </citation>
    <scope>NUCLEOTIDE SEQUENCE [LARGE SCALE GENOMIC DNA]</scope>
    <source>
        <strain evidence="1 2">LMG 26867</strain>
    </source>
</reference>
<proteinExistence type="predicted"/>
<gene>
    <name evidence="1" type="ORF">SAMN05216222_4753</name>
</gene>
<dbReference type="STRING" id="1148509.SAMN05216222_4753"/>
<dbReference type="AlphaFoldDB" id="A0A1H2AWX2"/>
<evidence type="ECO:0000313" key="1">
    <source>
        <dbReference type="EMBL" id="SDT50431.1"/>
    </source>
</evidence>